<reference evidence="2 3" key="1">
    <citation type="submission" date="2021-06" db="EMBL/GenBank/DDBJ databases">
        <authorList>
            <person name="Palmer J.M."/>
        </authorList>
    </citation>
    <scope>NUCLEOTIDE SEQUENCE [LARGE SCALE GENOMIC DNA]</scope>
    <source>
        <strain evidence="2 3">GA_2019</strain>
        <tissue evidence="2">Muscle</tissue>
    </source>
</reference>
<feature type="signal peptide" evidence="1">
    <location>
        <begin position="1"/>
        <end position="29"/>
    </location>
</feature>
<evidence type="ECO:0000313" key="2">
    <source>
        <dbReference type="EMBL" id="MEQ2188161.1"/>
    </source>
</evidence>
<keyword evidence="1" id="KW-0732">Signal</keyword>
<gene>
    <name evidence="2" type="ORF">GOODEAATRI_012157</name>
</gene>
<comment type="caution">
    <text evidence="2">The sequence shown here is derived from an EMBL/GenBank/DDBJ whole genome shotgun (WGS) entry which is preliminary data.</text>
</comment>
<dbReference type="Proteomes" id="UP001476798">
    <property type="component" value="Unassembled WGS sequence"/>
</dbReference>
<organism evidence="2 3">
    <name type="scientific">Goodea atripinnis</name>
    <dbReference type="NCBI Taxonomy" id="208336"/>
    <lineage>
        <taxon>Eukaryota</taxon>
        <taxon>Metazoa</taxon>
        <taxon>Chordata</taxon>
        <taxon>Craniata</taxon>
        <taxon>Vertebrata</taxon>
        <taxon>Euteleostomi</taxon>
        <taxon>Actinopterygii</taxon>
        <taxon>Neopterygii</taxon>
        <taxon>Teleostei</taxon>
        <taxon>Neoteleostei</taxon>
        <taxon>Acanthomorphata</taxon>
        <taxon>Ovalentaria</taxon>
        <taxon>Atherinomorphae</taxon>
        <taxon>Cyprinodontiformes</taxon>
        <taxon>Goodeidae</taxon>
        <taxon>Goodea</taxon>
    </lineage>
</organism>
<feature type="non-terminal residue" evidence="2">
    <location>
        <position position="63"/>
    </location>
</feature>
<keyword evidence="3" id="KW-1185">Reference proteome</keyword>
<accession>A0ABV0PXB8</accession>
<evidence type="ECO:0000313" key="3">
    <source>
        <dbReference type="Proteomes" id="UP001476798"/>
    </source>
</evidence>
<proteinExistence type="predicted"/>
<feature type="chain" id="PRO_5045177776" evidence="1">
    <location>
        <begin position="30"/>
        <end position="63"/>
    </location>
</feature>
<sequence length="63" mass="6858">MHTQAVGRMGAKGSVLLILLTFLPAVSRGQKFWLHACGLGVHLPFARPQTFSDQTRCLPVSIP</sequence>
<protein>
    <submittedName>
        <fullName evidence="2">Uncharacterized protein</fullName>
    </submittedName>
</protein>
<dbReference type="EMBL" id="JAHRIO010090729">
    <property type="protein sequence ID" value="MEQ2188161.1"/>
    <property type="molecule type" value="Genomic_DNA"/>
</dbReference>
<name>A0ABV0PXB8_9TELE</name>
<evidence type="ECO:0000256" key="1">
    <source>
        <dbReference type="SAM" id="SignalP"/>
    </source>
</evidence>